<evidence type="ECO:0000256" key="8">
    <source>
        <dbReference type="ARBA" id="ARBA00022832"/>
    </source>
</evidence>
<keyword evidence="10" id="KW-0249">Electron transport</keyword>
<keyword evidence="11" id="KW-0443">Lipid metabolism</keyword>
<evidence type="ECO:0000259" key="15">
    <source>
        <dbReference type="PROSITE" id="PS50075"/>
    </source>
</evidence>
<evidence type="ECO:0000256" key="12">
    <source>
        <dbReference type="ARBA" id="ARBA00023128"/>
    </source>
</evidence>
<evidence type="ECO:0000256" key="14">
    <source>
        <dbReference type="RuleBase" id="RU000722"/>
    </source>
</evidence>
<dbReference type="EMBL" id="BTGD01000001">
    <property type="protein sequence ID" value="GMM53767.1"/>
    <property type="molecule type" value="Genomic_DNA"/>
</dbReference>
<keyword evidence="4" id="KW-0813">Transport</keyword>
<keyword evidence="6 14" id="KW-0444">Lipid biosynthesis</keyword>
<evidence type="ECO:0000256" key="7">
    <source>
        <dbReference type="ARBA" id="ARBA00022553"/>
    </source>
</evidence>
<dbReference type="InterPro" id="IPR009081">
    <property type="entry name" value="PP-bd_ACP"/>
</dbReference>
<evidence type="ECO:0000256" key="4">
    <source>
        <dbReference type="ARBA" id="ARBA00022448"/>
    </source>
</evidence>
<comment type="pathway">
    <text evidence="2">Lipid metabolism; fatty acid biosynthesis.</text>
</comment>
<evidence type="ECO:0000256" key="6">
    <source>
        <dbReference type="ARBA" id="ARBA00022516"/>
    </source>
</evidence>
<dbReference type="NCBIfam" id="TIGR00517">
    <property type="entry name" value="acyl_carrier"/>
    <property type="match status" value="1"/>
</dbReference>
<accession>A0AAV5RSS1</accession>
<dbReference type="GO" id="GO:0000035">
    <property type="term" value="F:acyl binding"/>
    <property type="evidence" value="ECO:0007669"/>
    <property type="project" value="TreeGrafter"/>
</dbReference>
<dbReference type="SUPFAM" id="SSF47336">
    <property type="entry name" value="ACP-like"/>
    <property type="match status" value="1"/>
</dbReference>
<evidence type="ECO:0000313" key="16">
    <source>
        <dbReference type="EMBL" id="GMM53767.1"/>
    </source>
</evidence>
<dbReference type="Pfam" id="PF00550">
    <property type="entry name" value="PP-binding"/>
    <property type="match status" value="1"/>
</dbReference>
<comment type="similarity">
    <text evidence="3">Belongs to the acyl carrier protein (ACP) family.</text>
</comment>
<dbReference type="GO" id="GO:0000036">
    <property type="term" value="F:acyl carrier activity"/>
    <property type="evidence" value="ECO:0007669"/>
    <property type="project" value="TreeGrafter"/>
</dbReference>
<dbReference type="PANTHER" id="PTHR20863:SF28">
    <property type="entry name" value="ACYL CARRIER PROTEIN, MITOCHONDRIAL"/>
    <property type="match status" value="1"/>
</dbReference>
<evidence type="ECO:0000256" key="1">
    <source>
        <dbReference type="ARBA" id="ARBA00004173"/>
    </source>
</evidence>
<proteinExistence type="inferred from homology"/>
<dbReference type="GO" id="GO:0099128">
    <property type="term" value="C:mitochondrial [2Fe-2S] assembly complex"/>
    <property type="evidence" value="ECO:0007669"/>
    <property type="project" value="UniProtKB-ARBA"/>
</dbReference>
<keyword evidence="12" id="KW-0496">Mitochondrion</keyword>
<organism evidence="16 17">
    <name type="scientific">Maudiozyma humilis</name>
    <name type="common">Sour dough yeast</name>
    <name type="synonym">Kazachstania humilis</name>
    <dbReference type="NCBI Taxonomy" id="51915"/>
    <lineage>
        <taxon>Eukaryota</taxon>
        <taxon>Fungi</taxon>
        <taxon>Dikarya</taxon>
        <taxon>Ascomycota</taxon>
        <taxon>Saccharomycotina</taxon>
        <taxon>Saccharomycetes</taxon>
        <taxon>Saccharomycetales</taxon>
        <taxon>Saccharomycetaceae</taxon>
        <taxon>Maudiozyma</taxon>
    </lineage>
</organism>
<sequence>MLRSALARCSARPSAAAARALTARRAPISAVSALSARFYSPPSNLDKSAITGRVIDVLKTFNKGSEVAADKVSAASSFQKDLGLDSLDIVEFIVAVEQEFSIEIPDKVADDLKTIGQTVEYIKNETDAS</sequence>
<evidence type="ECO:0000256" key="2">
    <source>
        <dbReference type="ARBA" id="ARBA00005194"/>
    </source>
</evidence>
<keyword evidence="17" id="KW-1185">Reference proteome</keyword>
<keyword evidence="9" id="KW-0809">Transit peptide</keyword>
<name>A0AAV5RSS1_MAUHU</name>
<dbReference type="AlphaFoldDB" id="A0AAV5RSS1"/>
<evidence type="ECO:0000256" key="5">
    <source>
        <dbReference type="ARBA" id="ARBA00022450"/>
    </source>
</evidence>
<keyword evidence="13 14" id="KW-0275">Fatty acid biosynthesis</keyword>
<dbReference type="Proteomes" id="UP001377567">
    <property type="component" value="Unassembled WGS sequence"/>
</dbReference>
<keyword evidence="8" id="KW-0276">Fatty acid metabolism</keyword>
<dbReference type="FunFam" id="1.10.1200.10:FF:000003">
    <property type="entry name" value="Acyl carrier protein"/>
    <property type="match status" value="1"/>
</dbReference>
<dbReference type="Gene3D" id="1.10.1200.10">
    <property type="entry name" value="ACP-like"/>
    <property type="match status" value="1"/>
</dbReference>
<reference evidence="16 17" key="1">
    <citation type="journal article" date="2023" name="Elife">
        <title>Identification of key yeast species and microbe-microbe interactions impacting larval growth of Drosophila in the wild.</title>
        <authorList>
            <person name="Mure A."/>
            <person name="Sugiura Y."/>
            <person name="Maeda R."/>
            <person name="Honda K."/>
            <person name="Sakurai N."/>
            <person name="Takahashi Y."/>
            <person name="Watada M."/>
            <person name="Katoh T."/>
            <person name="Gotoh A."/>
            <person name="Gotoh Y."/>
            <person name="Taniguchi I."/>
            <person name="Nakamura K."/>
            <person name="Hayashi T."/>
            <person name="Katayama T."/>
            <person name="Uemura T."/>
            <person name="Hattori Y."/>
        </authorList>
    </citation>
    <scope>NUCLEOTIDE SEQUENCE [LARGE SCALE GENOMIC DNA]</scope>
    <source>
        <strain evidence="16 17">KH-74</strain>
    </source>
</reference>
<evidence type="ECO:0000256" key="10">
    <source>
        <dbReference type="ARBA" id="ARBA00022982"/>
    </source>
</evidence>
<gene>
    <name evidence="16" type="ORF">DAKH74_003830</name>
</gene>
<comment type="function">
    <text evidence="14">Carrier of the growing fatty acid chain in fatty acid biosynthesis.</text>
</comment>
<evidence type="ECO:0000256" key="3">
    <source>
        <dbReference type="ARBA" id="ARBA00010930"/>
    </source>
</evidence>
<dbReference type="HAMAP" id="MF_01217">
    <property type="entry name" value="Acyl_carrier"/>
    <property type="match status" value="1"/>
</dbReference>
<keyword evidence="7" id="KW-0597">Phosphoprotein</keyword>
<evidence type="ECO:0000256" key="13">
    <source>
        <dbReference type="ARBA" id="ARBA00023160"/>
    </source>
</evidence>
<evidence type="ECO:0000256" key="9">
    <source>
        <dbReference type="ARBA" id="ARBA00022946"/>
    </source>
</evidence>
<comment type="caution">
    <text evidence="16">The sequence shown here is derived from an EMBL/GenBank/DDBJ whole genome shotgun (WGS) entry which is preliminary data.</text>
</comment>
<keyword evidence="5 14" id="KW-0596">Phosphopantetheine</keyword>
<evidence type="ECO:0000256" key="11">
    <source>
        <dbReference type="ARBA" id="ARBA00023098"/>
    </source>
</evidence>
<dbReference type="InterPro" id="IPR036736">
    <property type="entry name" value="ACP-like_sf"/>
</dbReference>
<evidence type="ECO:0000313" key="17">
    <source>
        <dbReference type="Proteomes" id="UP001377567"/>
    </source>
</evidence>
<dbReference type="PANTHER" id="PTHR20863">
    <property type="entry name" value="ACYL CARRIER PROTEIN"/>
    <property type="match status" value="1"/>
</dbReference>
<comment type="subcellular location">
    <subcellularLocation>
        <location evidence="1">Mitochondrion</location>
    </subcellularLocation>
</comment>
<feature type="domain" description="Carrier" evidence="15">
    <location>
        <begin position="48"/>
        <end position="126"/>
    </location>
</feature>
<dbReference type="InterPro" id="IPR003231">
    <property type="entry name" value="ACP"/>
</dbReference>
<protein>
    <recommendedName>
        <fullName evidence="14">Acyl carrier protein</fullName>
    </recommendedName>
</protein>
<dbReference type="PROSITE" id="PS50075">
    <property type="entry name" value="CARRIER"/>
    <property type="match status" value="1"/>
</dbReference>